<feature type="domain" description="N-acetyltransferase" evidence="3">
    <location>
        <begin position="4"/>
        <end position="153"/>
    </location>
</feature>
<keyword evidence="2" id="KW-0012">Acyltransferase</keyword>
<evidence type="ECO:0000313" key="5">
    <source>
        <dbReference type="Proteomes" id="UP000181790"/>
    </source>
</evidence>
<dbReference type="PROSITE" id="PS51186">
    <property type="entry name" value="GNAT"/>
    <property type="match status" value="1"/>
</dbReference>
<dbReference type="CDD" id="cd04301">
    <property type="entry name" value="NAT_SF"/>
    <property type="match status" value="1"/>
</dbReference>
<proteinExistence type="predicted"/>
<gene>
    <name evidence="4" type="ORF">BLX24_10495</name>
</gene>
<protein>
    <recommendedName>
        <fullName evidence="3">N-acetyltransferase domain-containing protein</fullName>
    </recommendedName>
</protein>
<name>A0A1S2VME9_9BACT</name>
<dbReference type="InterPro" id="IPR016181">
    <property type="entry name" value="Acyl_CoA_acyltransferase"/>
</dbReference>
<dbReference type="RefSeq" id="WP_071503078.1">
    <property type="nucleotide sequence ID" value="NZ_MORL01000004.1"/>
</dbReference>
<dbReference type="Proteomes" id="UP000181790">
    <property type="component" value="Unassembled WGS sequence"/>
</dbReference>
<dbReference type="OrthoDB" id="9803233at2"/>
<dbReference type="GO" id="GO:0016747">
    <property type="term" value="F:acyltransferase activity, transferring groups other than amino-acyl groups"/>
    <property type="evidence" value="ECO:0007669"/>
    <property type="project" value="InterPro"/>
</dbReference>
<dbReference type="PANTHER" id="PTHR43877:SF2">
    <property type="entry name" value="AMINOALKYLPHOSPHONATE N-ACETYLTRANSFERASE-RELATED"/>
    <property type="match status" value="1"/>
</dbReference>
<evidence type="ECO:0000259" key="3">
    <source>
        <dbReference type="PROSITE" id="PS51186"/>
    </source>
</evidence>
<dbReference type="Pfam" id="PF00583">
    <property type="entry name" value="Acetyltransf_1"/>
    <property type="match status" value="1"/>
</dbReference>
<dbReference type="Gene3D" id="3.40.630.30">
    <property type="match status" value="1"/>
</dbReference>
<evidence type="ECO:0000313" key="4">
    <source>
        <dbReference type="EMBL" id="OIN59395.1"/>
    </source>
</evidence>
<keyword evidence="5" id="KW-1185">Reference proteome</keyword>
<sequence>MSLVTIHRTTAADPAFIALIAGLDADLRIRYQPYQAKYDGFNKVDTSARVVIAYLDKQPVGCACFRPMTEREAVEIKRMFVKPEARGNGLAMTMLKALEEWAAEEQFTVARLETGNKQPEAVGLYQKAGYIRTANYPPYVGFETSICMEKPLSVIA</sequence>
<organism evidence="4 5">
    <name type="scientific">Arsenicibacter rosenii</name>
    <dbReference type="NCBI Taxonomy" id="1750698"/>
    <lineage>
        <taxon>Bacteria</taxon>
        <taxon>Pseudomonadati</taxon>
        <taxon>Bacteroidota</taxon>
        <taxon>Cytophagia</taxon>
        <taxon>Cytophagales</taxon>
        <taxon>Spirosomataceae</taxon>
        <taxon>Arsenicibacter</taxon>
    </lineage>
</organism>
<evidence type="ECO:0000256" key="2">
    <source>
        <dbReference type="ARBA" id="ARBA00023315"/>
    </source>
</evidence>
<dbReference type="AlphaFoldDB" id="A0A1S2VME9"/>
<keyword evidence="1" id="KW-0808">Transferase</keyword>
<dbReference type="SUPFAM" id="SSF55729">
    <property type="entry name" value="Acyl-CoA N-acyltransferases (Nat)"/>
    <property type="match status" value="1"/>
</dbReference>
<dbReference type="EMBL" id="MORL01000004">
    <property type="protein sequence ID" value="OIN59395.1"/>
    <property type="molecule type" value="Genomic_DNA"/>
</dbReference>
<evidence type="ECO:0000256" key="1">
    <source>
        <dbReference type="ARBA" id="ARBA00022679"/>
    </source>
</evidence>
<dbReference type="InterPro" id="IPR000182">
    <property type="entry name" value="GNAT_dom"/>
</dbReference>
<dbReference type="InterPro" id="IPR050832">
    <property type="entry name" value="Bact_Acetyltransf"/>
</dbReference>
<accession>A0A1S2VME9</accession>
<comment type="caution">
    <text evidence="4">The sequence shown here is derived from an EMBL/GenBank/DDBJ whole genome shotgun (WGS) entry which is preliminary data.</text>
</comment>
<reference evidence="4 5" key="1">
    <citation type="submission" date="2016-10" db="EMBL/GenBank/DDBJ databases">
        <title>Arsenicibacter rosenii gen. nov., sp. nov., an efficient arsenic-methylating bacterium isolated from an arsenic-contaminated paddy soil.</title>
        <authorList>
            <person name="Huang K."/>
        </authorList>
    </citation>
    <scope>NUCLEOTIDE SEQUENCE [LARGE SCALE GENOMIC DNA]</scope>
    <source>
        <strain evidence="4 5">SM-1</strain>
    </source>
</reference>
<dbReference type="PANTHER" id="PTHR43877">
    <property type="entry name" value="AMINOALKYLPHOSPHONATE N-ACETYLTRANSFERASE-RELATED-RELATED"/>
    <property type="match status" value="1"/>
</dbReference>